<reference evidence="2 3" key="1">
    <citation type="submission" date="2007-05" db="EMBL/GenBank/DDBJ databases">
        <title>Complete sequence of Geobacter uraniireducens Rf4.</title>
        <authorList>
            <consortium name="US DOE Joint Genome Institute"/>
            <person name="Copeland A."/>
            <person name="Lucas S."/>
            <person name="Lapidus A."/>
            <person name="Barry K."/>
            <person name="Detter J.C."/>
            <person name="Glavina del Rio T."/>
            <person name="Hammon N."/>
            <person name="Israni S."/>
            <person name="Dalin E."/>
            <person name="Tice H."/>
            <person name="Pitluck S."/>
            <person name="Chertkov O."/>
            <person name="Brettin T."/>
            <person name="Bruce D."/>
            <person name="Han C."/>
            <person name="Schmutz J."/>
            <person name="Larimer F."/>
            <person name="Land M."/>
            <person name="Hauser L."/>
            <person name="Kyrpides N."/>
            <person name="Mikhailova N."/>
            <person name="Shelobolina E."/>
            <person name="Aklujkar M."/>
            <person name="Lovley D."/>
            <person name="Richardson P."/>
        </authorList>
    </citation>
    <scope>NUCLEOTIDE SEQUENCE [LARGE SCALE GENOMIC DNA]</scope>
    <source>
        <strain evidence="2 3">Rf4</strain>
    </source>
</reference>
<dbReference type="AlphaFoldDB" id="A5G6G2"/>
<dbReference type="EMBL" id="CP000698">
    <property type="protein sequence ID" value="ABQ27380.1"/>
    <property type="molecule type" value="Genomic_DNA"/>
</dbReference>
<dbReference type="Pfam" id="PF00535">
    <property type="entry name" value="Glycos_transf_2"/>
    <property type="match status" value="1"/>
</dbReference>
<feature type="domain" description="Glycosyltransferase 2-like" evidence="1">
    <location>
        <begin position="23"/>
        <end position="143"/>
    </location>
</feature>
<keyword evidence="2" id="KW-0808">Transferase</keyword>
<proteinExistence type="predicted"/>
<evidence type="ECO:0000259" key="1">
    <source>
        <dbReference type="Pfam" id="PF00535"/>
    </source>
</evidence>
<sequence length="268" mass="31130">MTTGGLRCRGYLKKSWPGKPLISVIIPVLNRVGSLEETVRSVLHQQYDNVEIVVIDGGSIDGTVEIIKKYEDYIDYWCSNPDNGIYDAMNKGARAASGDWLYFLGSDDILLNVLHKVAAYLQKENEVYYGDVYLPKWHKIYDGPFTPYKLMKINIPHQATFYPQALFRKHSYDLKYKSAGDYFFNLVCYNDQDFTYVYLPILVAIFDDAGGVSATAGDPDFERDRCHILKEYFGRFIYYQYVLRKALKYIERNLIRKVVHRMKRKGGR</sequence>
<dbReference type="InterPro" id="IPR001173">
    <property type="entry name" value="Glyco_trans_2-like"/>
</dbReference>
<dbReference type="HOGENOM" id="CLU_025996_21_1_7"/>
<dbReference type="SUPFAM" id="SSF53448">
    <property type="entry name" value="Nucleotide-diphospho-sugar transferases"/>
    <property type="match status" value="1"/>
</dbReference>
<dbReference type="KEGG" id="gur:Gura_3219"/>
<keyword evidence="3" id="KW-1185">Reference proteome</keyword>
<name>A5G6G2_GEOUR</name>
<evidence type="ECO:0000313" key="2">
    <source>
        <dbReference type="EMBL" id="ABQ27380.1"/>
    </source>
</evidence>
<gene>
    <name evidence="2" type="ordered locus">Gura_3219</name>
</gene>
<dbReference type="CAZy" id="GT2">
    <property type="family name" value="Glycosyltransferase Family 2"/>
</dbReference>
<protein>
    <submittedName>
        <fullName evidence="2">Glycosyl transferase, family 2</fullName>
    </submittedName>
</protein>
<dbReference type="Gene3D" id="3.90.550.10">
    <property type="entry name" value="Spore Coat Polysaccharide Biosynthesis Protein SpsA, Chain A"/>
    <property type="match status" value="1"/>
</dbReference>
<dbReference type="Proteomes" id="UP000006695">
    <property type="component" value="Chromosome"/>
</dbReference>
<dbReference type="PANTHER" id="PTHR22916:SF3">
    <property type="entry name" value="UDP-GLCNAC:BETAGAL BETA-1,3-N-ACETYLGLUCOSAMINYLTRANSFERASE-LIKE PROTEIN 1"/>
    <property type="match status" value="1"/>
</dbReference>
<evidence type="ECO:0000313" key="3">
    <source>
        <dbReference type="Proteomes" id="UP000006695"/>
    </source>
</evidence>
<dbReference type="InterPro" id="IPR029044">
    <property type="entry name" value="Nucleotide-diphossugar_trans"/>
</dbReference>
<dbReference type="STRING" id="351605.Gura_3219"/>
<dbReference type="CDD" id="cd06433">
    <property type="entry name" value="GT_2_WfgS_like"/>
    <property type="match status" value="1"/>
</dbReference>
<dbReference type="GO" id="GO:0016758">
    <property type="term" value="F:hexosyltransferase activity"/>
    <property type="evidence" value="ECO:0007669"/>
    <property type="project" value="UniProtKB-ARBA"/>
</dbReference>
<organism evidence="2 3">
    <name type="scientific">Geotalea uraniireducens (strain Rf4)</name>
    <name type="common">Geobacter uraniireducens</name>
    <dbReference type="NCBI Taxonomy" id="351605"/>
    <lineage>
        <taxon>Bacteria</taxon>
        <taxon>Pseudomonadati</taxon>
        <taxon>Thermodesulfobacteriota</taxon>
        <taxon>Desulfuromonadia</taxon>
        <taxon>Geobacterales</taxon>
        <taxon>Geobacteraceae</taxon>
        <taxon>Geotalea</taxon>
    </lineage>
</organism>
<dbReference type="PANTHER" id="PTHR22916">
    <property type="entry name" value="GLYCOSYLTRANSFERASE"/>
    <property type="match status" value="1"/>
</dbReference>
<accession>A5G6G2</accession>